<name>A9A6H7_METM6</name>
<dbReference type="AlphaFoldDB" id="A9A6H7"/>
<proteinExistence type="predicted"/>
<keyword evidence="2" id="KW-1133">Transmembrane helix</keyword>
<evidence type="ECO:0000256" key="2">
    <source>
        <dbReference type="SAM" id="Phobius"/>
    </source>
</evidence>
<keyword evidence="1" id="KW-0175">Coiled coil</keyword>
<organism evidence="3">
    <name type="scientific">Methanococcus maripaludis (strain C6 / ATCC BAA-1332)</name>
    <dbReference type="NCBI Taxonomy" id="444158"/>
    <lineage>
        <taxon>Archaea</taxon>
        <taxon>Methanobacteriati</taxon>
        <taxon>Methanobacteriota</taxon>
        <taxon>Methanomada group</taxon>
        <taxon>Methanococci</taxon>
        <taxon>Methanococcales</taxon>
        <taxon>Methanococcaceae</taxon>
        <taxon>Methanococcus</taxon>
    </lineage>
</organism>
<feature type="transmembrane region" description="Helical" evidence="2">
    <location>
        <begin position="29"/>
        <end position="53"/>
    </location>
</feature>
<evidence type="ECO:0000313" key="3">
    <source>
        <dbReference type="EMBL" id="ABX01273.1"/>
    </source>
</evidence>
<dbReference type="EMBL" id="CP000867">
    <property type="protein sequence ID" value="ABX01273.1"/>
    <property type="molecule type" value="Genomic_DNA"/>
</dbReference>
<accession>A9A6H7</accession>
<dbReference type="KEGG" id="mmx:MmarC6_0455"/>
<evidence type="ECO:0000256" key="1">
    <source>
        <dbReference type="SAM" id="Coils"/>
    </source>
</evidence>
<feature type="coiled-coil region" evidence="1">
    <location>
        <begin position="150"/>
        <end position="177"/>
    </location>
</feature>
<keyword evidence="2" id="KW-0812">Transmembrane</keyword>
<keyword evidence="2" id="KW-0472">Membrane</keyword>
<gene>
    <name evidence="3" type="ordered locus">MmarC6_0455</name>
</gene>
<dbReference type="STRING" id="444158.MmarC6_0455"/>
<dbReference type="HOGENOM" id="CLU_1131619_0_0_2"/>
<dbReference type="eggNOG" id="arCOG09520">
    <property type="taxonomic scope" value="Archaea"/>
</dbReference>
<sequence>MSESKTEIKVEEKKLIFSKISWADVVKFLLIYLVLFFSLILLILTLRAIGVSFQIGSEFMISVLLSFFAIILSLMFYFESIKTSNRFYNDVYRFIKDMARMEERFGKELEHIVKSQKDIDEKMKDIMFYYLNMAFESHDSEIKLRNKLKTAANESEIETLENEIETETQKKQIALENFEKYFEKSYKIPDPEVIEKMTKTLTPEFMAKINKTLTPEFMDKVNKVIGAHRQKMLDSKNAEQSDSED</sequence>
<reference evidence="3" key="1">
    <citation type="submission" date="2007-10" db="EMBL/GenBank/DDBJ databases">
        <title>Complete sequence of Methanococcus maripaludis C6.</title>
        <authorList>
            <consortium name="US DOE Joint Genome Institute"/>
            <person name="Copeland A."/>
            <person name="Lucas S."/>
            <person name="Lapidus A."/>
            <person name="Barry K."/>
            <person name="Glavina del Rio T."/>
            <person name="Dalin E."/>
            <person name="Tice H."/>
            <person name="Pitluck S."/>
            <person name="Clum A."/>
            <person name="Schmutz J."/>
            <person name="Larimer F."/>
            <person name="Land M."/>
            <person name="Hauser L."/>
            <person name="Kyrpides N."/>
            <person name="Mikhailova N."/>
            <person name="Sieprawska-Lupa M."/>
            <person name="Whitman W.B."/>
            <person name="Richardson P."/>
        </authorList>
    </citation>
    <scope>NUCLEOTIDE SEQUENCE [LARGE SCALE GENOMIC DNA]</scope>
    <source>
        <strain evidence="3">C6</strain>
    </source>
</reference>
<protein>
    <submittedName>
        <fullName evidence="3">Uncharacterized protein</fullName>
    </submittedName>
</protein>
<feature type="transmembrane region" description="Helical" evidence="2">
    <location>
        <begin position="59"/>
        <end position="78"/>
    </location>
</feature>